<comment type="caution">
    <text evidence="2">The sequence shown here is derived from an EMBL/GenBank/DDBJ whole genome shotgun (WGS) entry which is preliminary data.</text>
</comment>
<sequence>MEAALAKNSTGARSNVDSKDTPRSRSCSKPAEGKEASKFPLHISCRTAPPKKILPLPNRELPKTSTVSFRIDLAERQALCKENHAAQPLRKTPAHYFSNLAEVVTKAYKSKGPAFLPKARTLVTTVPASCDTPSQLMHGTLAERQGIHSGKAMCS</sequence>
<gene>
    <name evidence="2" type="ORF">L3X38_042168</name>
</gene>
<reference evidence="2 3" key="1">
    <citation type="journal article" date="2022" name="G3 (Bethesda)">
        <title>Whole-genome sequence and methylome profiling of the almond [Prunus dulcis (Mill.) D.A. Webb] cultivar 'Nonpareil'.</title>
        <authorList>
            <person name="D'Amico-Willman K.M."/>
            <person name="Ouma W.Z."/>
            <person name="Meulia T."/>
            <person name="Sideli G.M."/>
            <person name="Gradziel T.M."/>
            <person name="Fresnedo-Ramirez J."/>
        </authorList>
    </citation>
    <scope>NUCLEOTIDE SEQUENCE [LARGE SCALE GENOMIC DNA]</scope>
    <source>
        <strain evidence="2">Clone GOH B32 T37-40</strain>
    </source>
</reference>
<dbReference type="Proteomes" id="UP001054821">
    <property type="component" value="Chromosome 8"/>
</dbReference>
<dbReference type="AlphaFoldDB" id="A0AAD4UVS3"/>
<organism evidence="2 3">
    <name type="scientific">Prunus dulcis</name>
    <name type="common">Almond</name>
    <name type="synonym">Amygdalus dulcis</name>
    <dbReference type="NCBI Taxonomy" id="3755"/>
    <lineage>
        <taxon>Eukaryota</taxon>
        <taxon>Viridiplantae</taxon>
        <taxon>Streptophyta</taxon>
        <taxon>Embryophyta</taxon>
        <taxon>Tracheophyta</taxon>
        <taxon>Spermatophyta</taxon>
        <taxon>Magnoliopsida</taxon>
        <taxon>eudicotyledons</taxon>
        <taxon>Gunneridae</taxon>
        <taxon>Pentapetalae</taxon>
        <taxon>rosids</taxon>
        <taxon>fabids</taxon>
        <taxon>Rosales</taxon>
        <taxon>Rosaceae</taxon>
        <taxon>Amygdaloideae</taxon>
        <taxon>Amygdaleae</taxon>
        <taxon>Prunus</taxon>
    </lineage>
</organism>
<protein>
    <submittedName>
        <fullName evidence="2">Uncharacterized protein</fullName>
    </submittedName>
</protein>
<dbReference type="EMBL" id="JAJFAZ020000008">
    <property type="protein sequence ID" value="KAI5312994.1"/>
    <property type="molecule type" value="Genomic_DNA"/>
</dbReference>
<evidence type="ECO:0000256" key="1">
    <source>
        <dbReference type="SAM" id="MobiDB-lite"/>
    </source>
</evidence>
<name>A0AAD4UVS3_PRUDU</name>
<evidence type="ECO:0000313" key="2">
    <source>
        <dbReference type="EMBL" id="KAI5312994.1"/>
    </source>
</evidence>
<evidence type="ECO:0000313" key="3">
    <source>
        <dbReference type="Proteomes" id="UP001054821"/>
    </source>
</evidence>
<feature type="region of interest" description="Disordered" evidence="1">
    <location>
        <begin position="1"/>
        <end position="40"/>
    </location>
</feature>
<proteinExistence type="predicted"/>
<accession>A0AAD4UVS3</accession>
<keyword evidence="3" id="KW-1185">Reference proteome</keyword>